<evidence type="ECO:0000256" key="2">
    <source>
        <dbReference type="ARBA" id="ARBA00022729"/>
    </source>
</evidence>
<dbReference type="KEGG" id="pfaa:MM59RIKEN_18390"/>
<gene>
    <name evidence="5" type="ORF">MM59RIKEN_18390</name>
</gene>
<comment type="similarity">
    <text evidence="1">Belongs to the leucine-binding protein family.</text>
</comment>
<dbReference type="AlphaFoldDB" id="A0A810Q8K6"/>
<dbReference type="InterPro" id="IPR028081">
    <property type="entry name" value="Leu-bd"/>
</dbReference>
<dbReference type="PROSITE" id="PS51257">
    <property type="entry name" value="PROKAR_LIPOPROTEIN"/>
    <property type="match status" value="1"/>
</dbReference>
<dbReference type="Proteomes" id="UP000679848">
    <property type="component" value="Chromosome"/>
</dbReference>
<sequence>MKKLSKILVILLTLSLILSACGGGSSSDSGEKVLKIAVGCSLTGTGAKAGTAFEEATKMAFEDIDYKIGDYAIELITVDLTDDPEKGALALEQAIVKDGAQVAMQGWFTTIAMSTMDVAAKYQIPYLFNYGAGQALDEKWETDPEKYSYYIGKMYPTTDFIAMEYRDLFDAAFASGQLTGEKTIAVYGEDTDWGHSLGDNLVRYFSEAGYEVVYNEYFAAGTTDMYAILAKIQSSGANIVAGTINTPASAAAFLKQAREVGLESQIVCHSLNENADWYELCGDAAEGVYDQLPGYIDERGAEFEDRWMERMGYAASVACESVAYDCALCTIQMLQDCYEMYGVLDSETIYKFGCEEVQTGNWIFDNSIMQAAYRWESGRLSPVVGEDAFYYPLGQVQNGEFVTVWPESRAVTNAIF</sequence>
<dbReference type="InterPro" id="IPR028082">
    <property type="entry name" value="Peripla_BP_I"/>
</dbReference>
<dbReference type="SUPFAM" id="SSF53822">
    <property type="entry name" value="Periplasmic binding protein-like I"/>
    <property type="match status" value="1"/>
</dbReference>
<dbReference type="Gene3D" id="3.40.50.2300">
    <property type="match status" value="2"/>
</dbReference>
<evidence type="ECO:0000256" key="1">
    <source>
        <dbReference type="ARBA" id="ARBA00010062"/>
    </source>
</evidence>
<feature type="signal peptide" evidence="3">
    <location>
        <begin position="1"/>
        <end position="20"/>
    </location>
</feature>
<accession>A0A810Q8K6</accession>
<feature type="domain" description="Leucine-binding protein" evidence="4">
    <location>
        <begin position="34"/>
        <end position="314"/>
    </location>
</feature>
<organism evidence="5 6">
    <name type="scientific">Pusillibacter faecalis</name>
    <dbReference type="NCBI Taxonomy" id="2714358"/>
    <lineage>
        <taxon>Bacteria</taxon>
        <taxon>Bacillati</taxon>
        <taxon>Bacillota</taxon>
        <taxon>Clostridia</taxon>
        <taxon>Eubacteriales</taxon>
        <taxon>Oscillospiraceae</taxon>
        <taxon>Pusillibacter</taxon>
    </lineage>
</organism>
<feature type="chain" id="PRO_5038468211" description="Leucine-binding protein domain-containing protein" evidence="3">
    <location>
        <begin position="21"/>
        <end position="416"/>
    </location>
</feature>
<dbReference type="InterPro" id="IPR051010">
    <property type="entry name" value="BCAA_transport"/>
</dbReference>
<evidence type="ECO:0000256" key="3">
    <source>
        <dbReference type="SAM" id="SignalP"/>
    </source>
</evidence>
<dbReference type="Pfam" id="PF13458">
    <property type="entry name" value="Peripla_BP_6"/>
    <property type="match status" value="1"/>
</dbReference>
<dbReference type="PANTHER" id="PTHR30483:SF6">
    <property type="entry name" value="PERIPLASMIC BINDING PROTEIN OF ABC TRANSPORTER FOR NATURAL AMINO ACIDS"/>
    <property type="match status" value="1"/>
</dbReference>
<keyword evidence="6" id="KW-1185">Reference proteome</keyword>
<dbReference type="PANTHER" id="PTHR30483">
    <property type="entry name" value="LEUCINE-SPECIFIC-BINDING PROTEIN"/>
    <property type="match status" value="1"/>
</dbReference>
<evidence type="ECO:0000313" key="6">
    <source>
        <dbReference type="Proteomes" id="UP000679848"/>
    </source>
</evidence>
<name>A0A810Q8K6_9FIRM</name>
<keyword evidence="2 3" id="KW-0732">Signal</keyword>
<dbReference type="EMBL" id="AP023420">
    <property type="protein sequence ID" value="BCK84520.1"/>
    <property type="molecule type" value="Genomic_DNA"/>
</dbReference>
<evidence type="ECO:0000313" key="5">
    <source>
        <dbReference type="EMBL" id="BCK84520.1"/>
    </source>
</evidence>
<proteinExistence type="inferred from homology"/>
<evidence type="ECO:0000259" key="4">
    <source>
        <dbReference type="Pfam" id="PF13458"/>
    </source>
</evidence>
<dbReference type="RefSeq" id="WP_213543187.1">
    <property type="nucleotide sequence ID" value="NZ_AP023420.1"/>
</dbReference>
<reference evidence="5" key="1">
    <citation type="submission" date="2020-09" db="EMBL/GenBank/DDBJ databases">
        <title>New species isolated from human feces.</title>
        <authorList>
            <person name="Kitahara M."/>
            <person name="Shigeno Y."/>
            <person name="Shime M."/>
            <person name="Matsumoto Y."/>
            <person name="Nakamura S."/>
            <person name="Motooka D."/>
            <person name="Fukuoka S."/>
            <person name="Nishikawa H."/>
            <person name="Benno Y."/>
        </authorList>
    </citation>
    <scope>NUCLEOTIDE SEQUENCE</scope>
    <source>
        <strain evidence="5">MM59</strain>
    </source>
</reference>
<protein>
    <recommendedName>
        <fullName evidence="4">Leucine-binding protein domain-containing protein</fullName>
    </recommendedName>
</protein>